<dbReference type="EMBL" id="VJWL01000001">
    <property type="protein sequence ID" value="TRW49344.1"/>
    <property type="molecule type" value="Genomic_DNA"/>
</dbReference>
<organism evidence="2 3">
    <name type="scientific">Aliidiomarina halalkaliphila</name>
    <dbReference type="NCBI Taxonomy" id="2593535"/>
    <lineage>
        <taxon>Bacteria</taxon>
        <taxon>Pseudomonadati</taxon>
        <taxon>Pseudomonadota</taxon>
        <taxon>Gammaproteobacteria</taxon>
        <taxon>Alteromonadales</taxon>
        <taxon>Idiomarinaceae</taxon>
        <taxon>Aliidiomarina</taxon>
    </lineage>
</organism>
<protein>
    <recommendedName>
        <fullName evidence="4">Toxin co-regulated pilus biosynthesis protein Q C-terminal domain-containing protein</fullName>
    </recommendedName>
</protein>
<evidence type="ECO:0008006" key="4">
    <source>
        <dbReference type="Google" id="ProtNLM"/>
    </source>
</evidence>
<feature type="signal peptide" evidence="1">
    <location>
        <begin position="1"/>
        <end position="23"/>
    </location>
</feature>
<name>A0A552X2U5_9GAMM</name>
<keyword evidence="1" id="KW-0732">Signal</keyword>
<dbReference type="AlphaFoldDB" id="A0A552X2U5"/>
<dbReference type="Proteomes" id="UP000320359">
    <property type="component" value="Unassembled WGS sequence"/>
</dbReference>
<reference evidence="2 3" key="1">
    <citation type="submission" date="2019-07" db="EMBL/GenBank/DDBJ databases">
        <authorList>
            <person name="Yang M."/>
            <person name="Zhao D."/>
            <person name="Xiang H."/>
        </authorList>
    </citation>
    <scope>NUCLEOTIDE SEQUENCE [LARGE SCALE GENOMIC DNA]</scope>
    <source>
        <strain evidence="2 3">IM1326</strain>
    </source>
</reference>
<keyword evidence="3" id="KW-1185">Reference proteome</keyword>
<accession>A0A552X2U5</accession>
<evidence type="ECO:0000313" key="3">
    <source>
        <dbReference type="Proteomes" id="UP000320359"/>
    </source>
</evidence>
<evidence type="ECO:0000256" key="1">
    <source>
        <dbReference type="SAM" id="SignalP"/>
    </source>
</evidence>
<dbReference type="OrthoDB" id="6238689at2"/>
<proteinExistence type="predicted"/>
<evidence type="ECO:0000313" key="2">
    <source>
        <dbReference type="EMBL" id="TRW49344.1"/>
    </source>
</evidence>
<feature type="chain" id="PRO_5022148345" description="Toxin co-regulated pilus biosynthesis protein Q C-terminal domain-containing protein" evidence="1">
    <location>
        <begin position="24"/>
        <end position="153"/>
    </location>
</feature>
<sequence>MQSTPRMVWMCWALIGLGLSAHAQEPCPPLHFHSGFSSGLSLAPNTLLDQSSKITLSETLNQGMMAPAEHVVSYALHPALLRPQLEQLLKRHWQVQNVIWYAAYGHYWPTHYEITAPSWDDLLQQLLTPYGLRVVLHDNHTAVVEYLAQGHRR</sequence>
<comment type="caution">
    <text evidence="2">The sequence shown here is derived from an EMBL/GenBank/DDBJ whole genome shotgun (WGS) entry which is preliminary data.</text>
</comment>
<dbReference type="RefSeq" id="WP_143233766.1">
    <property type="nucleotide sequence ID" value="NZ_VJWL01000001.1"/>
</dbReference>
<gene>
    <name evidence="2" type="ORF">FM042_00255</name>
</gene>